<keyword evidence="3" id="KW-0677">Repeat</keyword>
<feature type="repeat" description="WD" evidence="5">
    <location>
        <begin position="677"/>
        <end position="718"/>
    </location>
</feature>
<evidence type="ECO:0000256" key="5">
    <source>
        <dbReference type="PROSITE-ProRule" id="PRU00221"/>
    </source>
</evidence>
<dbReference type="SUPFAM" id="SSF50978">
    <property type="entry name" value="WD40 repeat-like"/>
    <property type="match status" value="1"/>
</dbReference>
<dbReference type="PROSITE" id="PS00108">
    <property type="entry name" value="PROTEIN_KINASE_ST"/>
    <property type="match status" value="1"/>
</dbReference>
<feature type="region of interest" description="Disordered" evidence="6">
    <location>
        <begin position="484"/>
        <end position="576"/>
    </location>
</feature>
<dbReference type="PANTHER" id="PTHR22846:SF2">
    <property type="entry name" value="F-BOX-LIKE_WD REPEAT-CONTAINING PROTEIN EBI"/>
    <property type="match status" value="1"/>
</dbReference>
<name>A0ABR3FUJ8_9AGAR</name>
<dbReference type="PROSITE" id="PS50294">
    <property type="entry name" value="WD_REPEATS_REGION"/>
    <property type="match status" value="3"/>
</dbReference>
<dbReference type="SMART" id="SM00220">
    <property type="entry name" value="S_TKc"/>
    <property type="match status" value="1"/>
</dbReference>
<dbReference type="PRINTS" id="PR00320">
    <property type="entry name" value="GPROTEINBRPT"/>
</dbReference>
<evidence type="ECO:0000256" key="1">
    <source>
        <dbReference type="ARBA" id="ARBA00004123"/>
    </source>
</evidence>
<feature type="compositionally biased region" description="Pro residues" evidence="6">
    <location>
        <begin position="532"/>
        <end position="548"/>
    </location>
</feature>
<dbReference type="Gene3D" id="1.10.510.10">
    <property type="entry name" value="Transferase(Phosphotransferase) domain 1"/>
    <property type="match status" value="1"/>
</dbReference>
<reference evidence="8 9" key="1">
    <citation type="submission" date="2024-02" db="EMBL/GenBank/DDBJ databases">
        <title>A draft genome for the cacao thread blight pathogen Marasmius crinis-equi.</title>
        <authorList>
            <person name="Cohen S.P."/>
            <person name="Baruah I.K."/>
            <person name="Amoako-Attah I."/>
            <person name="Bukari Y."/>
            <person name="Meinhardt L.W."/>
            <person name="Bailey B.A."/>
        </authorList>
    </citation>
    <scope>NUCLEOTIDE SEQUENCE [LARGE SCALE GENOMIC DNA]</scope>
    <source>
        <strain evidence="8 9">GH-76</strain>
    </source>
</reference>
<keyword evidence="9" id="KW-1185">Reference proteome</keyword>
<feature type="repeat" description="WD" evidence="5">
    <location>
        <begin position="580"/>
        <end position="614"/>
    </location>
</feature>
<protein>
    <recommendedName>
        <fullName evidence="7">Protein kinase domain-containing protein</fullName>
    </recommendedName>
</protein>
<feature type="domain" description="Protein kinase" evidence="7">
    <location>
        <begin position="93"/>
        <end position="351"/>
    </location>
</feature>
<evidence type="ECO:0000313" key="8">
    <source>
        <dbReference type="EMBL" id="KAL0579172.1"/>
    </source>
</evidence>
<keyword evidence="4" id="KW-0539">Nucleus</keyword>
<organism evidence="8 9">
    <name type="scientific">Marasmius crinis-equi</name>
    <dbReference type="NCBI Taxonomy" id="585013"/>
    <lineage>
        <taxon>Eukaryota</taxon>
        <taxon>Fungi</taxon>
        <taxon>Dikarya</taxon>
        <taxon>Basidiomycota</taxon>
        <taxon>Agaricomycotina</taxon>
        <taxon>Agaricomycetes</taxon>
        <taxon>Agaricomycetidae</taxon>
        <taxon>Agaricales</taxon>
        <taxon>Marasmiineae</taxon>
        <taxon>Marasmiaceae</taxon>
        <taxon>Marasmius</taxon>
    </lineage>
</organism>
<dbReference type="PROSITE" id="PS50082">
    <property type="entry name" value="WD_REPEATS_2"/>
    <property type="match status" value="3"/>
</dbReference>
<evidence type="ECO:0000256" key="2">
    <source>
        <dbReference type="ARBA" id="ARBA00022574"/>
    </source>
</evidence>
<dbReference type="InterPro" id="IPR015943">
    <property type="entry name" value="WD40/YVTN_repeat-like_dom_sf"/>
</dbReference>
<dbReference type="Pfam" id="PF07714">
    <property type="entry name" value="PK_Tyr_Ser-Thr"/>
    <property type="match status" value="1"/>
</dbReference>
<evidence type="ECO:0000256" key="6">
    <source>
        <dbReference type="SAM" id="MobiDB-lite"/>
    </source>
</evidence>
<evidence type="ECO:0000259" key="7">
    <source>
        <dbReference type="PROSITE" id="PS50011"/>
    </source>
</evidence>
<dbReference type="PANTHER" id="PTHR22846">
    <property type="entry name" value="WD40 REPEAT PROTEIN"/>
    <property type="match status" value="1"/>
</dbReference>
<accession>A0ABR3FUJ8</accession>
<comment type="subcellular location">
    <subcellularLocation>
        <location evidence="1">Nucleus</location>
    </subcellularLocation>
</comment>
<proteinExistence type="predicted"/>
<dbReference type="CDD" id="cd00200">
    <property type="entry name" value="WD40"/>
    <property type="match status" value="1"/>
</dbReference>
<evidence type="ECO:0000256" key="4">
    <source>
        <dbReference type="ARBA" id="ARBA00023242"/>
    </source>
</evidence>
<comment type="caution">
    <text evidence="8">The sequence shown here is derived from an EMBL/GenBank/DDBJ whole genome shotgun (WGS) entry which is preliminary data.</text>
</comment>
<dbReference type="InterPro" id="IPR001680">
    <property type="entry name" value="WD40_rpt"/>
</dbReference>
<dbReference type="EMBL" id="JBAHYK010000069">
    <property type="protein sequence ID" value="KAL0579172.1"/>
    <property type="molecule type" value="Genomic_DNA"/>
</dbReference>
<dbReference type="PROSITE" id="PS50011">
    <property type="entry name" value="PROTEIN_KINASE_DOM"/>
    <property type="match status" value="1"/>
</dbReference>
<dbReference type="InterPro" id="IPR019775">
    <property type="entry name" value="WD40_repeat_CS"/>
</dbReference>
<keyword evidence="2 5" id="KW-0853">WD repeat</keyword>
<dbReference type="Pfam" id="PF00400">
    <property type="entry name" value="WD40"/>
    <property type="match status" value="4"/>
</dbReference>
<evidence type="ECO:0000313" key="9">
    <source>
        <dbReference type="Proteomes" id="UP001465976"/>
    </source>
</evidence>
<dbReference type="Proteomes" id="UP001465976">
    <property type="component" value="Unassembled WGS sequence"/>
</dbReference>
<dbReference type="InterPro" id="IPR036322">
    <property type="entry name" value="WD40_repeat_dom_sf"/>
</dbReference>
<evidence type="ECO:0000256" key="3">
    <source>
        <dbReference type="ARBA" id="ARBA00022737"/>
    </source>
</evidence>
<dbReference type="PROSITE" id="PS00678">
    <property type="entry name" value="WD_REPEATS_1"/>
    <property type="match status" value="3"/>
</dbReference>
<dbReference type="PRINTS" id="PR00109">
    <property type="entry name" value="TYRKINASE"/>
</dbReference>
<dbReference type="InterPro" id="IPR011009">
    <property type="entry name" value="Kinase-like_dom_sf"/>
</dbReference>
<dbReference type="Gene3D" id="2.130.10.10">
    <property type="entry name" value="YVTN repeat-like/Quinoprotein amine dehydrogenase"/>
    <property type="match status" value="1"/>
</dbReference>
<dbReference type="InterPro" id="IPR020472">
    <property type="entry name" value="WD40_PAC1"/>
</dbReference>
<dbReference type="InterPro" id="IPR000719">
    <property type="entry name" value="Prot_kinase_dom"/>
</dbReference>
<feature type="region of interest" description="Disordered" evidence="6">
    <location>
        <begin position="419"/>
        <end position="472"/>
    </location>
</feature>
<dbReference type="InterPro" id="IPR001245">
    <property type="entry name" value="Ser-Thr/Tyr_kinase_cat_dom"/>
</dbReference>
<dbReference type="SMART" id="SM00320">
    <property type="entry name" value="WD40"/>
    <property type="match status" value="5"/>
</dbReference>
<feature type="compositionally biased region" description="Basic and acidic residues" evidence="6">
    <location>
        <begin position="503"/>
        <end position="512"/>
    </location>
</feature>
<gene>
    <name evidence="8" type="ORF">V5O48_002853</name>
</gene>
<dbReference type="InterPro" id="IPR045183">
    <property type="entry name" value="Ebi-like"/>
</dbReference>
<sequence>MATLWNTTGSEQAVKEYERLKHLETIFDDEEQRKALLQSKGNIAQAWLDLLQLLSDHPRISTRLRSSVFSIMVRLAKNSGLHPKCLSIQNVEKLGNHPVGGGGFGDVWEGVVGDGSMLKLSLLRGYLREAILWRQLRHRNVLPFLGIYFLDGSRQQVCLVSPWMEKGNLVQFLKKAPPEAVDHLSLAHDVASGLAYLHYMKIVHGDLKGLNILITIALRACIADFGLSRVADTHALRMSTSTNRPAGTARWLSPELLQGGSLTTKESDVYAYACVCYEIFTGLSPFYEVSNEMAVALQVLSGQRPSRPETTSGVPDAIWSLMERCWVALPSSRPTANDVLTRFTQISHDNLTPITPAPEWDDSIFTHLWSSVGHPSSLLAWEVDIPRSEAVPHAVNGTNAPNEIPDQVVVEVDVSMVNEFDDMPPPAVPSKTREPRSKQSSNGRGPADPATNPEARRLLGGHTTEVNDLNRRTGLLYRHEADVAVPKSSAKRRAISPASSEDPVEKRLRTDASDATAVQTSANQSKDKPKQPDPPPTVSAPIPLPAAPAPSETRKLTSKPPPRQQGPADPATNPEAIRLLGGHTSEVFVCQWNPKKHNVLATGAKDAVVKMWNVPDPPNPFSFGPSPSEPVTNKFSTSLSSDLTCLCWNSQGTLLAVASYDSILRICDASGNLVHQFTDHKGPIFTARFSPSGRWLATASLDNTSNVWDMNTYRLHRTYEAHQDCCLDVDWINDTLFASCGADKVIHVLSVDEPQPLKSFHGHQDEINQIKSNPSGTKLASCSDDTTTRVWNAETVSSSADSIPGRLGFGSTESAPVILKGHKDSVSTIEWFTLPGVSHEMIAT</sequence>
<dbReference type="InterPro" id="IPR008271">
    <property type="entry name" value="Ser/Thr_kinase_AS"/>
</dbReference>
<feature type="repeat" description="WD" evidence="5">
    <location>
        <begin position="760"/>
        <end position="801"/>
    </location>
</feature>
<dbReference type="SUPFAM" id="SSF56112">
    <property type="entry name" value="Protein kinase-like (PK-like)"/>
    <property type="match status" value="1"/>
</dbReference>